<dbReference type="AlphaFoldDB" id="S8E0S5"/>
<reference evidence="2 3" key="1">
    <citation type="journal article" date="2012" name="Science">
        <title>The Paleozoic origin of enzymatic lignin decomposition reconstructed from 31 fungal genomes.</title>
        <authorList>
            <person name="Floudas D."/>
            <person name="Binder M."/>
            <person name="Riley R."/>
            <person name="Barry K."/>
            <person name="Blanchette R.A."/>
            <person name="Henrissat B."/>
            <person name="Martinez A.T."/>
            <person name="Otillar R."/>
            <person name="Spatafora J.W."/>
            <person name="Yadav J.S."/>
            <person name="Aerts A."/>
            <person name="Benoit I."/>
            <person name="Boyd A."/>
            <person name="Carlson A."/>
            <person name="Copeland A."/>
            <person name="Coutinho P.M."/>
            <person name="de Vries R.P."/>
            <person name="Ferreira P."/>
            <person name="Findley K."/>
            <person name="Foster B."/>
            <person name="Gaskell J."/>
            <person name="Glotzer D."/>
            <person name="Gorecki P."/>
            <person name="Heitman J."/>
            <person name="Hesse C."/>
            <person name="Hori C."/>
            <person name="Igarashi K."/>
            <person name="Jurgens J.A."/>
            <person name="Kallen N."/>
            <person name="Kersten P."/>
            <person name="Kohler A."/>
            <person name="Kuees U."/>
            <person name="Kumar T.K.A."/>
            <person name="Kuo A."/>
            <person name="LaButti K."/>
            <person name="Larrondo L.F."/>
            <person name="Lindquist E."/>
            <person name="Ling A."/>
            <person name="Lombard V."/>
            <person name="Lucas S."/>
            <person name="Lundell T."/>
            <person name="Martin R."/>
            <person name="McLaughlin D.J."/>
            <person name="Morgenstern I."/>
            <person name="Morin E."/>
            <person name="Murat C."/>
            <person name="Nagy L.G."/>
            <person name="Nolan M."/>
            <person name="Ohm R.A."/>
            <person name="Patyshakuliyeva A."/>
            <person name="Rokas A."/>
            <person name="Ruiz-Duenas F.J."/>
            <person name="Sabat G."/>
            <person name="Salamov A."/>
            <person name="Samejima M."/>
            <person name="Schmutz J."/>
            <person name="Slot J.C."/>
            <person name="St John F."/>
            <person name="Stenlid J."/>
            <person name="Sun H."/>
            <person name="Sun S."/>
            <person name="Syed K."/>
            <person name="Tsang A."/>
            <person name="Wiebenga A."/>
            <person name="Young D."/>
            <person name="Pisabarro A."/>
            <person name="Eastwood D.C."/>
            <person name="Martin F."/>
            <person name="Cullen D."/>
            <person name="Grigoriev I.V."/>
            <person name="Hibbett D.S."/>
        </authorList>
    </citation>
    <scope>NUCLEOTIDE SEQUENCE</scope>
    <source>
        <strain evidence="3">FP-58527</strain>
    </source>
</reference>
<evidence type="ECO:0000313" key="2">
    <source>
        <dbReference type="EMBL" id="EPS97018.1"/>
    </source>
</evidence>
<feature type="region of interest" description="Disordered" evidence="1">
    <location>
        <begin position="1"/>
        <end position="39"/>
    </location>
</feature>
<evidence type="ECO:0000313" key="3">
    <source>
        <dbReference type="Proteomes" id="UP000015241"/>
    </source>
</evidence>
<dbReference type="InterPro" id="IPR036047">
    <property type="entry name" value="F-box-like_dom_sf"/>
</dbReference>
<organism evidence="2 3">
    <name type="scientific">Fomitopsis schrenkii</name>
    <name type="common">Brown rot fungus</name>
    <dbReference type="NCBI Taxonomy" id="2126942"/>
    <lineage>
        <taxon>Eukaryota</taxon>
        <taxon>Fungi</taxon>
        <taxon>Dikarya</taxon>
        <taxon>Basidiomycota</taxon>
        <taxon>Agaricomycotina</taxon>
        <taxon>Agaricomycetes</taxon>
        <taxon>Polyporales</taxon>
        <taxon>Fomitopsis</taxon>
    </lineage>
</organism>
<name>S8E0S5_FOMSC</name>
<feature type="compositionally biased region" description="Polar residues" evidence="1">
    <location>
        <begin position="29"/>
        <end position="39"/>
    </location>
</feature>
<dbReference type="SUPFAM" id="SSF81383">
    <property type="entry name" value="F-box domain"/>
    <property type="match status" value="1"/>
</dbReference>
<keyword evidence="3" id="KW-1185">Reference proteome</keyword>
<protein>
    <recommendedName>
        <fullName evidence="4">F-box domain-containing protein</fullName>
    </recommendedName>
</protein>
<proteinExistence type="predicted"/>
<accession>S8E0S5</accession>
<dbReference type="EMBL" id="KE504180">
    <property type="protein sequence ID" value="EPS97018.1"/>
    <property type="molecule type" value="Genomic_DNA"/>
</dbReference>
<gene>
    <name evidence="2" type="ORF">FOMPIDRAFT_1018493</name>
</gene>
<evidence type="ECO:0008006" key="4">
    <source>
        <dbReference type="Google" id="ProtNLM"/>
    </source>
</evidence>
<dbReference type="Proteomes" id="UP000015241">
    <property type="component" value="Unassembled WGS sequence"/>
</dbReference>
<dbReference type="InParanoid" id="S8E0S5"/>
<sequence>MSYSRRQDAGQLDTNPQTLPAAAPGATASGLTQSGSGQLPVSQLAGKRAVQFKHTKLQAKVSSKNIRSDTTLPVELVMMILQHLQHDHVALAACASACDMFHDVVFDLLFPGPMTLTDTSEFNCFTSAVCGTPDIARSLRKISFWACSRSAARTAGTSPDTVKIFHALQYMNVLEELSIAGFVRLKLSNKLVEFMDELRCQTVKLPIKAFSISSCLRGGIDGVVLCRILLGCPNLSFFQYEEPAVWLPGRRPHWPPRPNRLHHNVSSAETIKTINTLILGISNISCYMPPRDCTEPVIEWLAEVADSSQLTNIATMLPTTSVQRLVQYTVRGATATEADIERKCTMDILKSAGSKLISLRLSTFLHDKVAVNCQWKDAQPLSGLLEYNTSLQEVFINISLVHHRKKDKTMLSDSLPSVLTTVTLTHSHLKRVLISIELNNWDRLELNDPGEKVWQSKGKINMQISRLLTEHSNLQVRLGVLWEGAHTTDPDQLPSIVAQLRESLPTGKAGTQLDVIVTEERAEYERRMEPVWFMEHTLPTRRISPSWLTLP</sequence>
<evidence type="ECO:0000256" key="1">
    <source>
        <dbReference type="SAM" id="MobiDB-lite"/>
    </source>
</evidence>
<dbReference type="HOGENOM" id="CLU_494342_0_0_1"/>